<keyword evidence="2" id="KW-1185">Reference proteome</keyword>
<accession>A0A1S2PPF5</accession>
<evidence type="ECO:0000313" key="2">
    <source>
        <dbReference type="Proteomes" id="UP000179935"/>
    </source>
</evidence>
<organism evidence="1 2">
    <name type="scientific">Streptomyces colonosanans</name>
    <dbReference type="NCBI Taxonomy" id="1428652"/>
    <lineage>
        <taxon>Bacteria</taxon>
        <taxon>Bacillati</taxon>
        <taxon>Actinomycetota</taxon>
        <taxon>Actinomycetes</taxon>
        <taxon>Kitasatosporales</taxon>
        <taxon>Streptomycetaceae</taxon>
        <taxon>Streptomyces</taxon>
    </lineage>
</organism>
<dbReference type="AlphaFoldDB" id="A0A1S2PPF5"/>
<dbReference type="RefSeq" id="WP_071365684.1">
    <property type="nucleotide sequence ID" value="NZ_MLYP01000023.1"/>
</dbReference>
<reference evidence="1 2" key="1">
    <citation type="submission" date="2016-10" db="EMBL/GenBank/DDBJ databases">
        <title>Genome sequence of Streptomyces sp. MUSC 93.</title>
        <authorList>
            <person name="Lee L.-H."/>
            <person name="Ser H.-L."/>
            <person name="Law J.W.-F."/>
        </authorList>
    </citation>
    <scope>NUCLEOTIDE SEQUENCE [LARGE SCALE GENOMIC DNA]</scope>
    <source>
        <strain evidence="1 2">MUSC 93</strain>
    </source>
</reference>
<dbReference type="OrthoDB" id="4242277at2"/>
<evidence type="ECO:0000313" key="1">
    <source>
        <dbReference type="EMBL" id="OIJ95416.1"/>
    </source>
</evidence>
<name>A0A1S2PPF5_9ACTN</name>
<gene>
    <name evidence="1" type="ORF">BIV24_09040</name>
</gene>
<dbReference type="STRING" id="1428652.BIV24_09040"/>
<comment type="caution">
    <text evidence="1">The sequence shown here is derived from an EMBL/GenBank/DDBJ whole genome shotgun (WGS) entry which is preliminary data.</text>
</comment>
<dbReference type="Proteomes" id="UP000179935">
    <property type="component" value="Unassembled WGS sequence"/>
</dbReference>
<sequence>MVSTTEATRPRPPLHCHWVQEPDGTRWLVPGCMSRLHDADADACTCPTLAQQLEDAQGERDQAQRAYSGLRAWTDAIIAAVNDHPDGKKIMKGAADRASCC</sequence>
<dbReference type="EMBL" id="MLYP01000023">
    <property type="protein sequence ID" value="OIJ95416.1"/>
    <property type="molecule type" value="Genomic_DNA"/>
</dbReference>
<protein>
    <submittedName>
        <fullName evidence="1">Uncharacterized protein</fullName>
    </submittedName>
</protein>
<proteinExistence type="predicted"/>